<evidence type="ECO:0000313" key="3">
    <source>
        <dbReference type="EMBL" id="RSK50927.1"/>
    </source>
</evidence>
<feature type="domain" description="Putative auto-transporter adhesin head GIN" evidence="2">
    <location>
        <begin position="35"/>
        <end position="217"/>
    </location>
</feature>
<reference evidence="3 4" key="1">
    <citation type="submission" date="2018-12" db="EMBL/GenBank/DDBJ databases">
        <authorList>
            <person name="Feng G."/>
            <person name="Zhu H."/>
        </authorList>
    </citation>
    <scope>NUCLEOTIDE SEQUENCE [LARGE SCALE GENOMIC DNA]</scope>
    <source>
        <strain evidence="3 4">KCTC 12533</strain>
    </source>
</reference>
<accession>A0A3R9Q1H1</accession>
<proteinExistence type="predicted"/>
<protein>
    <submittedName>
        <fullName evidence="3">DUF2807 domain-containing protein</fullName>
    </submittedName>
</protein>
<dbReference type="Proteomes" id="UP000273500">
    <property type="component" value="Unassembled WGS sequence"/>
</dbReference>
<name>A0A3R9Q1H1_9BACT</name>
<feature type="chain" id="PRO_5018602398" evidence="1">
    <location>
        <begin position="27"/>
        <end position="221"/>
    </location>
</feature>
<gene>
    <name evidence="3" type="ORF">EI291_01000</name>
</gene>
<dbReference type="PANTHER" id="PTHR39200:SF1">
    <property type="entry name" value="AUTO-TRANSPORTER ADHESIN HEAD GIN DOMAIN-CONTAINING PROTEIN-RELATED"/>
    <property type="match status" value="1"/>
</dbReference>
<dbReference type="PANTHER" id="PTHR39200">
    <property type="entry name" value="HYPOTHETICAL EXPORTED PROTEIN"/>
    <property type="match status" value="1"/>
</dbReference>
<dbReference type="AlphaFoldDB" id="A0A3R9Q1H1"/>
<sequence length="221" mass="23356">MKTFRIVSVLAVTALLSGTATFTALAQQVRSVGSFEQVKASGAIDVVLKQGPATEVKIDAEPTVLEHVRTEVQGNTLVLYRDKGLSNLLSNKKVTVYITCPTLTGVSVSGASDVKSTTPFTADNFTIQASGASDVTMNLNVKTLTATASGASDLRLSGRAERQQIHISGSSDYKGYELQSRIADVQASGASDAYVAVTEELQSHASGSSDVHYKGKPRLMR</sequence>
<dbReference type="OrthoDB" id="880784at2"/>
<evidence type="ECO:0000259" key="2">
    <source>
        <dbReference type="Pfam" id="PF10988"/>
    </source>
</evidence>
<dbReference type="EMBL" id="RWIT01000001">
    <property type="protein sequence ID" value="RSK50927.1"/>
    <property type="molecule type" value="Genomic_DNA"/>
</dbReference>
<evidence type="ECO:0000313" key="4">
    <source>
        <dbReference type="Proteomes" id="UP000273500"/>
    </source>
</evidence>
<organism evidence="3 4">
    <name type="scientific">Hymenobacter rigui</name>
    <dbReference type="NCBI Taxonomy" id="334424"/>
    <lineage>
        <taxon>Bacteria</taxon>
        <taxon>Pseudomonadati</taxon>
        <taxon>Bacteroidota</taxon>
        <taxon>Cytophagia</taxon>
        <taxon>Cytophagales</taxon>
        <taxon>Hymenobacteraceae</taxon>
        <taxon>Hymenobacter</taxon>
    </lineage>
</organism>
<dbReference type="Pfam" id="PF10988">
    <property type="entry name" value="DUF2807"/>
    <property type="match status" value="1"/>
</dbReference>
<dbReference type="RefSeq" id="WP_125417404.1">
    <property type="nucleotide sequence ID" value="NZ_RWIT01000001.1"/>
</dbReference>
<evidence type="ECO:0000256" key="1">
    <source>
        <dbReference type="SAM" id="SignalP"/>
    </source>
</evidence>
<dbReference type="Gene3D" id="2.160.20.120">
    <property type="match status" value="1"/>
</dbReference>
<keyword evidence="1" id="KW-0732">Signal</keyword>
<feature type="signal peptide" evidence="1">
    <location>
        <begin position="1"/>
        <end position="26"/>
    </location>
</feature>
<keyword evidence="4" id="KW-1185">Reference proteome</keyword>
<comment type="caution">
    <text evidence="3">The sequence shown here is derived from an EMBL/GenBank/DDBJ whole genome shotgun (WGS) entry which is preliminary data.</text>
</comment>
<dbReference type="InterPro" id="IPR021255">
    <property type="entry name" value="DUF2807"/>
</dbReference>